<evidence type="ECO:0000256" key="4">
    <source>
        <dbReference type="ARBA" id="ARBA00022692"/>
    </source>
</evidence>
<keyword evidence="3" id="KW-1003">Cell membrane</keyword>
<dbReference type="InterPro" id="IPR005524">
    <property type="entry name" value="DUF318"/>
</dbReference>
<dbReference type="Pfam" id="PF03773">
    <property type="entry name" value="ArsP_1"/>
    <property type="match status" value="1"/>
</dbReference>
<keyword evidence="4 7" id="KW-0812">Transmembrane</keyword>
<dbReference type="OrthoDB" id="5459330at2"/>
<dbReference type="GO" id="GO:0005886">
    <property type="term" value="C:plasma membrane"/>
    <property type="evidence" value="ECO:0007669"/>
    <property type="project" value="UniProtKB-SubCell"/>
</dbReference>
<evidence type="ECO:0000313" key="9">
    <source>
        <dbReference type="Proteomes" id="UP000217944"/>
    </source>
</evidence>
<dbReference type="RefSeq" id="WP_096259353.1">
    <property type="nucleotide sequence ID" value="NZ_BDME01000002.1"/>
</dbReference>
<dbReference type="AlphaFoldDB" id="A0A292YCW4"/>
<feature type="transmembrane region" description="Helical" evidence="7">
    <location>
        <begin position="36"/>
        <end position="54"/>
    </location>
</feature>
<keyword evidence="5 7" id="KW-1133">Transmembrane helix</keyword>
<evidence type="ECO:0000256" key="7">
    <source>
        <dbReference type="SAM" id="Phobius"/>
    </source>
</evidence>
<accession>A0A292YCW4</accession>
<evidence type="ECO:0000256" key="3">
    <source>
        <dbReference type="ARBA" id="ARBA00022475"/>
    </source>
</evidence>
<keyword evidence="6 7" id="KW-0472">Membrane</keyword>
<comment type="subcellular location">
    <subcellularLocation>
        <location evidence="1">Cell membrane</location>
        <topology evidence="1">Multi-pass membrane protein</topology>
    </subcellularLocation>
</comment>
<evidence type="ECO:0000313" key="8">
    <source>
        <dbReference type="EMBL" id="GAX87857.1"/>
    </source>
</evidence>
<gene>
    <name evidence="8" type="ORF">LNAT_P1154</name>
</gene>
<evidence type="ECO:0000256" key="6">
    <source>
        <dbReference type="ARBA" id="ARBA00023136"/>
    </source>
</evidence>
<feature type="transmembrane region" description="Helical" evidence="7">
    <location>
        <begin position="123"/>
        <end position="149"/>
    </location>
</feature>
<protein>
    <recommendedName>
        <fullName evidence="10">Permease</fullName>
    </recommendedName>
</protein>
<name>A0A292YCW4_9BACT</name>
<proteinExistence type="inferred from homology"/>
<comment type="caution">
    <text evidence="8">The sequence shown here is derived from an EMBL/GenBank/DDBJ whole genome shotgun (WGS) entry which is preliminary data.</text>
</comment>
<evidence type="ECO:0008006" key="10">
    <source>
        <dbReference type="Google" id="ProtNLM"/>
    </source>
</evidence>
<dbReference type="EMBL" id="BDME01000002">
    <property type="protein sequence ID" value="GAX87857.1"/>
    <property type="molecule type" value="Genomic_DNA"/>
</dbReference>
<organism evidence="8 9">
    <name type="scientific">Lebetimonas natsushimae</name>
    <dbReference type="NCBI Taxonomy" id="1936991"/>
    <lineage>
        <taxon>Bacteria</taxon>
        <taxon>Pseudomonadati</taxon>
        <taxon>Campylobacterota</taxon>
        <taxon>Epsilonproteobacteria</taxon>
        <taxon>Nautiliales</taxon>
        <taxon>Nautiliaceae</taxon>
        <taxon>Lebetimonas</taxon>
    </lineage>
</organism>
<dbReference type="Proteomes" id="UP000217944">
    <property type="component" value="Unassembled WGS sequence"/>
</dbReference>
<feature type="transmembrane region" description="Helical" evidence="7">
    <location>
        <begin position="75"/>
        <end position="94"/>
    </location>
</feature>
<comment type="similarity">
    <text evidence="2">Belongs to the UPF0718 family.</text>
</comment>
<evidence type="ECO:0000256" key="5">
    <source>
        <dbReference type="ARBA" id="ARBA00022989"/>
    </source>
</evidence>
<sequence length="161" mass="18261">MKSGIIMLILVILIYIGLYLSGSDTVFLALNYSFKSLKKLSFVFIMVFVMMFLIDMFVNDKKIAKYFDSAKGIKAYLIAMIAGVLSHGSSYVWYPILQSLREKGVKDSLIITFLYARSIKIPWIPMMIAYFGTGFTVGLIIYIMVASLIQGLIVRKFFEGE</sequence>
<evidence type="ECO:0000256" key="1">
    <source>
        <dbReference type="ARBA" id="ARBA00004651"/>
    </source>
</evidence>
<keyword evidence="9" id="KW-1185">Reference proteome</keyword>
<evidence type="ECO:0000256" key="2">
    <source>
        <dbReference type="ARBA" id="ARBA00006386"/>
    </source>
</evidence>
<feature type="transmembrane region" description="Helical" evidence="7">
    <location>
        <begin position="7"/>
        <end position="30"/>
    </location>
</feature>
<reference evidence="8 9" key="1">
    <citation type="journal article" date="2017" name="Syst. Appl. Microbiol.">
        <title>Lebetimonas natsushimae sp. nov., a novel strictly anaerobic, moderately thermophilic chemoautotroph isolated from a deep-sea hydrothermal vent polychaete nest in the Mid-Okinawa Trough.</title>
        <authorList>
            <person name="Nagata R."/>
            <person name="Takaki Y."/>
            <person name="Tame A."/>
            <person name="Nunoura T."/>
            <person name="Muto H."/>
            <person name="Mino S."/>
            <person name="Sawayama S."/>
            <person name="Takai K."/>
            <person name="Nakagawa S."/>
        </authorList>
    </citation>
    <scope>NUCLEOTIDE SEQUENCE [LARGE SCALE GENOMIC DNA]</scope>
    <source>
        <strain evidence="8 9">HS1857</strain>
    </source>
</reference>